<evidence type="ECO:0000313" key="3">
    <source>
        <dbReference type="EMBL" id="PIL34709.1"/>
    </source>
</evidence>
<gene>
    <name evidence="3" type="ORF">GSI_03490</name>
</gene>
<name>A0A2G8SLT4_9APHY</name>
<feature type="region of interest" description="Disordered" evidence="1">
    <location>
        <begin position="416"/>
        <end position="435"/>
    </location>
</feature>
<sequence length="435" mass="45983">MANLTSTELVFLYDAATYALYTGNLALGQLASTLINSSMFGVLSLSALAAGALLVPRSRRDVRNISLLLATGAMYAGTTVYFALRLRNLSHDAAATFTNAVALFSDLQSCYLASIGATVSNSTQCTTSQDLSDLAGPSDLPPQYCAGTAALTINAVLGNAILCWRACALWPRRRMVPLVLGSLLLATCALGIADTRAACRGAAKEDPLTLDGPSVGSFYVGKNFGLAAASLAFVTVLAASALIGFRTWQLRAGIRARLRQGSARARMGGALALTVELGVVYCVIWGFIVGATATMDQSSGAIEDTDTGFEEIVYTPTPFVQGFWVFDLGALTPLTAIYPLLLVVVVALNKSLLFEHDRDGFERISDDAQRARALGEPRSPTQWRRKFLLASPQPALIDQRASGGAGVEAFALSHKRPSSGWEEVDVGSLGKGEVL</sequence>
<feature type="transmembrane region" description="Helical" evidence="2">
    <location>
        <begin position="176"/>
        <end position="193"/>
    </location>
</feature>
<evidence type="ECO:0000256" key="2">
    <source>
        <dbReference type="SAM" id="Phobius"/>
    </source>
</evidence>
<dbReference type="EMBL" id="AYKW01000005">
    <property type="protein sequence ID" value="PIL34709.1"/>
    <property type="molecule type" value="Genomic_DNA"/>
</dbReference>
<feature type="transmembrane region" description="Helical" evidence="2">
    <location>
        <begin position="34"/>
        <end position="55"/>
    </location>
</feature>
<dbReference type="AlphaFoldDB" id="A0A2G8SLT4"/>
<feature type="transmembrane region" description="Helical" evidence="2">
    <location>
        <begin position="323"/>
        <end position="348"/>
    </location>
</feature>
<evidence type="ECO:0000256" key="1">
    <source>
        <dbReference type="SAM" id="MobiDB-lite"/>
    </source>
</evidence>
<dbReference type="Proteomes" id="UP000230002">
    <property type="component" value="Unassembled WGS sequence"/>
</dbReference>
<feature type="transmembrane region" description="Helical" evidence="2">
    <location>
        <begin position="224"/>
        <end position="248"/>
    </location>
</feature>
<accession>A0A2G8SLT4</accession>
<feature type="transmembrane region" description="Helical" evidence="2">
    <location>
        <begin position="141"/>
        <end position="164"/>
    </location>
</feature>
<dbReference type="OrthoDB" id="2750933at2759"/>
<feature type="transmembrane region" description="Helical" evidence="2">
    <location>
        <begin position="269"/>
        <end position="288"/>
    </location>
</feature>
<keyword evidence="4" id="KW-1185">Reference proteome</keyword>
<reference evidence="3 4" key="1">
    <citation type="journal article" date="2015" name="Sci. Rep.">
        <title>Chromosome-level genome map provides insights into diverse defense mechanisms in the medicinal fungus Ganoderma sinense.</title>
        <authorList>
            <person name="Zhu Y."/>
            <person name="Xu J."/>
            <person name="Sun C."/>
            <person name="Zhou S."/>
            <person name="Xu H."/>
            <person name="Nelson D.R."/>
            <person name="Qian J."/>
            <person name="Song J."/>
            <person name="Luo H."/>
            <person name="Xiang L."/>
            <person name="Li Y."/>
            <person name="Xu Z."/>
            <person name="Ji A."/>
            <person name="Wang L."/>
            <person name="Lu S."/>
            <person name="Hayward A."/>
            <person name="Sun W."/>
            <person name="Li X."/>
            <person name="Schwartz D.C."/>
            <person name="Wang Y."/>
            <person name="Chen S."/>
        </authorList>
    </citation>
    <scope>NUCLEOTIDE SEQUENCE [LARGE SCALE GENOMIC DNA]</scope>
    <source>
        <strain evidence="3 4">ZZ0214-1</strain>
    </source>
</reference>
<protein>
    <submittedName>
        <fullName evidence="3">Uncharacterized protein</fullName>
    </submittedName>
</protein>
<keyword evidence="2" id="KW-0812">Transmembrane</keyword>
<evidence type="ECO:0000313" key="4">
    <source>
        <dbReference type="Proteomes" id="UP000230002"/>
    </source>
</evidence>
<organism evidence="3 4">
    <name type="scientific">Ganoderma sinense ZZ0214-1</name>
    <dbReference type="NCBI Taxonomy" id="1077348"/>
    <lineage>
        <taxon>Eukaryota</taxon>
        <taxon>Fungi</taxon>
        <taxon>Dikarya</taxon>
        <taxon>Basidiomycota</taxon>
        <taxon>Agaricomycotina</taxon>
        <taxon>Agaricomycetes</taxon>
        <taxon>Polyporales</taxon>
        <taxon>Polyporaceae</taxon>
        <taxon>Ganoderma</taxon>
    </lineage>
</organism>
<keyword evidence="2" id="KW-1133">Transmembrane helix</keyword>
<proteinExistence type="predicted"/>
<keyword evidence="2" id="KW-0472">Membrane</keyword>
<comment type="caution">
    <text evidence="3">The sequence shown here is derived from an EMBL/GenBank/DDBJ whole genome shotgun (WGS) entry which is preliminary data.</text>
</comment>
<feature type="transmembrane region" description="Helical" evidence="2">
    <location>
        <begin position="67"/>
        <end position="84"/>
    </location>
</feature>